<dbReference type="RefSeq" id="WP_072074822.1">
    <property type="nucleotide sequence ID" value="NZ_CDMW01000001.1"/>
</dbReference>
<dbReference type="AlphaFoldDB" id="A0A0B7GP60"/>
<organism evidence="3 4">
    <name type="scientific">Streptococcus sanguinis</name>
    <dbReference type="NCBI Taxonomy" id="1305"/>
    <lineage>
        <taxon>Bacteria</taxon>
        <taxon>Bacillati</taxon>
        <taxon>Bacillota</taxon>
        <taxon>Bacilli</taxon>
        <taxon>Lactobacillales</taxon>
        <taxon>Streptococcaceae</taxon>
        <taxon>Streptococcus</taxon>
    </lineage>
</organism>
<proteinExistence type="predicted"/>
<sequence>MKKVLLSSAVALSLFAAAAPVFAEGTGSLWVNDIDNNEVPQGSTDAESGKIMDELQAYRDAQSALDQQVAEAKKAPVGKSSVMEDQAGNKVLVIGEGESANADQSSAAPSTTDPSTPAYSAAPYSTASSSVPTFPVPSQSSAASSSAAGKRRTKKSENKAKKAPEVKEENKENEENSEDKSLPKTSAVK</sequence>
<feature type="chain" id="PRO_5002116695" evidence="2">
    <location>
        <begin position="24"/>
        <end position="189"/>
    </location>
</feature>
<evidence type="ECO:0000256" key="2">
    <source>
        <dbReference type="SAM" id="SignalP"/>
    </source>
</evidence>
<keyword evidence="2" id="KW-0732">Signal</keyword>
<evidence type="ECO:0000313" key="4">
    <source>
        <dbReference type="Proteomes" id="UP000183504"/>
    </source>
</evidence>
<feature type="signal peptide" evidence="2">
    <location>
        <begin position="1"/>
        <end position="23"/>
    </location>
</feature>
<name>A0A0B7GP60_STRSA</name>
<protein>
    <submittedName>
        <fullName evidence="3">Uncharacterized protein</fullName>
    </submittedName>
</protein>
<feature type="compositionally biased region" description="Basic and acidic residues" evidence="1">
    <location>
        <begin position="155"/>
        <end position="182"/>
    </location>
</feature>
<accession>A0A0B7GP60</accession>
<evidence type="ECO:0000256" key="1">
    <source>
        <dbReference type="SAM" id="MobiDB-lite"/>
    </source>
</evidence>
<dbReference type="Proteomes" id="UP000183504">
    <property type="component" value="Unassembled WGS sequence"/>
</dbReference>
<reference evidence="3 4" key="1">
    <citation type="submission" date="2015-01" db="EMBL/GenBank/DDBJ databases">
        <authorList>
            <person name="Pelicic Vladimir"/>
        </authorList>
    </citation>
    <scope>NUCLEOTIDE SEQUENCE [LARGE SCALE GENOMIC DNA]</scope>
    <source>
        <strain evidence="3 4">2908</strain>
    </source>
</reference>
<feature type="region of interest" description="Disordered" evidence="1">
    <location>
        <begin position="69"/>
        <end position="189"/>
    </location>
</feature>
<evidence type="ECO:0000313" key="3">
    <source>
        <dbReference type="EMBL" id="CEL91466.1"/>
    </source>
</evidence>
<feature type="compositionally biased region" description="Low complexity" evidence="1">
    <location>
        <begin position="105"/>
        <end position="148"/>
    </location>
</feature>
<dbReference type="EMBL" id="CDMW01000001">
    <property type="protein sequence ID" value="CEL91466.1"/>
    <property type="molecule type" value="Genomic_DNA"/>
</dbReference>
<gene>
    <name evidence="3" type="ORF">SSV_2197</name>
</gene>